<dbReference type="PANTHER" id="PTHR30505:SF0">
    <property type="entry name" value="FRUCTOSE-LIKE PTS SYSTEM EIIBC COMPONENT-RELATED"/>
    <property type="match status" value="1"/>
</dbReference>
<feature type="transmembrane region" description="Helical" evidence="13">
    <location>
        <begin position="473"/>
        <end position="491"/>
    </location>
</feature>
<evidence type="ECO:0000256" key="4">
    <source>
        <dbReference type="ARBA" id="ARBA00022553"/>
    </source>
</evidence>
<reference evidence="17 18" key="1">
    <citation type="journal article" date="2008" name="J. Bacteriol.">
        <title>Complete genome sequence of the soil actinomycete Kocuria rhizophila.</title>
        <authorList>
            <person name="Takarada H."/>
            <person name="Sekine M."/>
            <person name="Kosugi H."/>
            <person name="Matsuo Y."/>
            <person name="Fujisawa T."/>
            <person name="Omata S."/>
            <person name="Kishi E."/>
            <person name="Shimizu A."/>
            <person name="Tsukatani N."/>
            <person name="Tanikawa S."/>
            <person name="Fujita N."/>
            <person name="Harayama S."/>
        </authorList>
    </citation>
    <scope>NUCLEOTIDE SEQUENCE [LARGE SCALE GENOMIC DNA]</scope>
    <source>
        <strain evidence="18">ATCC 9341 / DSM 348 / NBRC 103217 / DC2201</strain>
    </source>
</reference>
<dbReference type="RefSeq" id="WP_012398915.1">
    <property type="nucleotide sequence ID" value="NC_010617.1"/>
</dbReference>
<dbReference type="Proteomes" id="UP000008838">
    <property type="component" value="Chromosome"/>
</dbReference>
<keyword evidence="3" id="KW-1003">Cell membrane</keyword>
<dbReference type="CDD" id="cd00211">
    <property type="entry name" value="PTS_IIA_fru"/>
    <property type="match status" value="1"/>
</dbReference>
<dbReference type="Pfam" id="PF02302">
    <property type="entry name" value="PTS_IIB"/>
    <property type="match status" value="1"/>
</dbReference>
<feature type="region of interest" description="Disordered" evidence="12">
    <location>
        <begin position="379"/>
        <end position="399"/>
    </location>
</feature>
<dbReference type="NCBIfam" id="TIGR00829">
    <property type="entry name" value="FRU"/>
    <property type="match status" value="1"/>
</dbReference>
<dbReference type="GO" id="GO:0005886">
    <property type="term" value="C:plasma membrane"/>
    <property type="evidence" value="ECO:0007669"/>
    <property type="project" value="UniProtKB-SubCell"/>
</dbReference>
<dbReference type="EC" id="2.7.1.191" evidence="17"/>
<keyword evidence="2" id="KW-0813">Transport</keyword>
<evidence type="ECO:0000256" key="13">
    <source>
        <dbReference type="SAM" id="Phobius"/>
    </source>
</evidence>
<feature type="transmembrane region" description="Helical" evidence="13">
    <location>
        <begin position="574"/>
        <end position="600"/>
    </location>
</feature>
<dbReference type="InterPro" id="IPR016152">
    <property type="entry name" value="PTrfase/Anion_transptr"/>
</dbReference>
<dbReference type="AlphaFoldDB" id="B2GFQ6"/>
<feature type="transmembrane region" description="Helical" evidence="13">
    <location>
        <begin position="545"/>
        <end position="568"/>
    </location>
</feature>
<evidence type="ECO:0000256" key="1">
    <source>
        <dbReference type="ARBA" id="ARBA00004429"/>
    </source>
</evidence>
<dbReference type="Gene3D" id="3.40.930.10">
    <property type="entry name" value="Mannitol-specific EII, Chain A"/>
    <property type="match status" value="1"/>
</dbReference>
<keyword evidence="5" id="KW-0762">Sugar transport</keyword>
<dbReference type="Gene3D" id="3.40.50.2300">
    <property type="match status" value="1"/>
</dbReference>
<dbReference type="GO" id="GO:0005351">
    <property type="term" value="F:carbohydrate:proton symporter activity"/>
    <property type="evidence" value="ECO:0007669"/>
    <property type="project" value="InterPro"/>
</dbReference>
<gene>
    <name evidence="17" type="ordered locus">KRH_18470</name>
</gene>
<feature type="compositionally biased region" description="Low complexity" evidence="12">
    <location>
        <begin position="387"/>
        <end position="399"/>
    </location>
</feature>
<evidence type="ECO:0000256" key="8">
    <source>
        <dbReference type="ARBA" id="ARBA00022692"/>
    </source>
</evidence>
<feature type="transmembrane region" description="Helical" evidence="13">
    <location>
        <begin position="735"/>
        <end position="754"/>
    </location>
</feature>
<evidence type="ECO:0000256" key="9">
    <source>
        <dbReference type="ARBA" id="ARBA00022777"/>
    </source>
</evidence>
<dbReference type="HOGENOM" id="CLU_013155_1_0_11"/>
<dbReference type="PROSITE" id="PS51104">
    <property type="entry name" value="PTS_EIIC_TYPE_2"/>
    <property type="match status" value="1"/>
</dbReference>
<dbReference type="GO" id="GO:0090563">
    <property type="term" value="F:protein-phosphocysteine-sugar phosphotransferase activity"/>
    <property type="evidence" value="ECO:0007669"/>
    <property type="project" value="TreeGrafter"/>
</dbReference>
<keyword evidence="10 13" id="KW-1133">Transmembrane helix</keyword>
<evidence type="ECO:0000256" key="7">
    <source>
        <dbReference type="ARBA" id="ARBA00022683"/>
    </source>
</evidence>
<dbReference type="NCBIfam" id="TIGR01427">
    <property type="entry name" value="PTS_IIC_fructo"/>
    <property type="match status" value="1"/>
</dbReference>
<evidence type="ECO:0000313" key="18">
    <source>
        <dbReference type="Proteomes" id="UP000008838"/>
    </source>
</evidence>
<dbReference type="SUPFAM" id="SSF55804">
    <property type="entry name" value="Phoshotransferase/anion transport protein"/>
    <property type="match status" value="1"/>
</dbReference>
<keyword evidence="8 13" id="KW-0812">Transmembrane</keyword>
<dbReference type="Pfam" id="PF02378">
    <property type="entry name" value="PTS_EIIC"/>
    <property type="match status" value="1"/>
</dbReference>
<evidence type="ECO:0000256" key="3">
    <source>
        <dbReference type="ARBA" id="ARBA00022475"/>
    </source>
</evidence>
<dbReference type="InterPro" id="IPR013014">
    <property type="entry name" value="PTS_EIIC_2"/>
</dbReference>
<dbReference type="InterPro" id="IPR003353">
    <property type="entry name" value="PTS_IIB_fruc"/>
</dbReference>
<feature type="region of interest" description="Disordered" evidence="12">
    <location>
        <begin position="155"/>
        <end position="244"/>
    </location>
</feature>
<evidence type="ECO:0000259" key="16">
    <source>
        <dbReference type="PROSITE" id="PS51104"/>
    </source>
</evidence>
<organism evidence="17 18">
    <name type="scientific">Kocuria rhizophila (strain ATCC 9341 / DSM 348 / NBRC 103217 / DC2201)</name>
    <dbReference type="NCBI Taxonomy" id="378753"/>
    <lineage>
        <taxon>Bacteria</taxon>
        <taxon>Bacillati</taxon>
        <taxon>Actinomycetota</taxon>
        <taxon>Actinomycetes</taxon>
        <taxon>Micrococcales</taxon>
        <taxon>Micrococcaceae</taxon>
        <taxon>Kocuria</taxon>
    </lineage>
</organism>
<accession>B2GFQ6</accession>
<keyword evidence="18" id="KW-1185">Reference proteome</keyword>
<keyword evidence="9" id="KW-0418">Kinase</keyword>
<dbReference type="InterPro" id="IPR013011">
    <property type="entry name" value="PTS_EIIB_2"/>
</dbReference>
<dbReference type="GO" id="GO:0016301">
    <property type="term" value="F:kinase activity"/>
    <property type="evidence" value="ECO:0007669"/>
    <property type="project" value="UniProtKB-KW"/>
</dbReference>
<feature type="transmembrane region" description="Helical" evidence="13">
    <location>
        <begin position="612"/>
        <end position="628"/>
    </location>
</feature>
<dbReference type="Pfam" id="PF00359">
    <property type="entry name" value="PTS_EIIA_2"/>
    <property type="match status" value="1"/>
</dbReference>
<feature type="transmembrane region" description="Helical" evidence="13">
    <location>
        <begin position="511"/>
        <end position="533"/>
    </location>
</feature>
<dbReference type="InterPro" id="IPR003501">
    <property type="entry name" value="PTS_EIIB_2/3"/>
</dbReference>
<feature type="transmembrane region" description="Helical" evidence="13">
    <location>
        <begin position="695"/>
        <end position="715"/>
    </location>
</feature>
<evidence type="ECO:0000313" key="17">
    <source>
        <dbReference type="EMBL" id="BAG30194.1"/>
    </source>
</evidence>
<dbReference type="GO" id="GO:0022877">
    <property type="term" value="F:protein-N(PI)-phosphohistidine-fructose phosphotransferase system transporter activity"/>
    <property type="evidence" value="ECO:0007669"/>
    <property type="project" value="InterPro"/>
</dbReference>
<dbReference type="InterPro" id="IPR002178">
    <property type="entry name" value="PTS_EIIA_type-2_dom"/>
</dbReference>
<dbReference type="eggNOG" id="COG1445">
    <property type="taxonomic scope" value="Bacteria"/>
</dbReference>
<dbReference type="InterPro" id="IPR050864">
    <property type="entry name" value="Bacterial_PTS_Sugar_Transport"/>
</dbReference>
<dbReference type="STRING" id="378753.KRH_18470"/>
<dbReference type="PROSITE" id="PS51094">
    <property type="entry name" value="PTS_EIIA_TYPE_2"/>
    <property type="match status" value="1"/>
</dbReference>
<keyword evidence="4" id="KW-0597">Phosphoprotein</keyword>
<dbReference type="CDD" id="cd05569">
    <property type="entry name" value="PTS_IIB_fructose"/>
    <property type="match status" value="1"/>
</dbReference>
<feature type="domain" description="PTS EIIB type-2" evidence="15">
    <location>
        <begin position="281"/>
        <end position="376"/>
    </location>
</feature>
<feature type="transmembrane region" description="Helical" evidence="13">
    <location>
        <begin position="415"/>
        <end position="436"/>
    </location>
</feature>
<feature type="compositionally biased region" description="Low complexity" evidence="12">
    <location>
        <begin position="210"/>
        <end position="224"/>
    </location>
</feature>
<dbReference type="PROSITE" id="PS51099">
    <property type="entry name" value="PTS_EIIB_TYPE_2"/>
    <property type="match status" value="1"/>
</dbReference>
<dbReference type="GO" id="GO:0009401">
    <property type="term" value="P:phosphoenolpyruvate-dependent sugar phosphotransferase system"/>
    <property type="evidence" value="ECO:0007669"/>
    <property type="project" value="UniProtKB-KW"/>
</dbReference>
<evidence type="ECO:0000256" key="12">
    <source>
        <dbReference type="SAM" id="MobiDB-lite"/>
    </source>
</evidence>
<evidence type="ECO:0000259" key="15">
    <source>
        <dbReference type="PROSITE" id="PS51099"/>
    </source>
</evidence>
<comment type="subcellular location">
    <subcellularLocation>
        <location evidence="1">Cell inner membrane</location>
        <topology evidence="1">Multi-pass membrane protein</topology>
    </subcellularLocation>
</comment>
<sequence length="779" mass="77326">MSDLITPDLVLLDRDLGGSTDSVIRELAATVHRQGRARDADSLAADALAREAKNATGIPGGIGIPHCRSEAVTRATLVMARLAPPVDFGAKDGPADVVFFIAAPAGADQEHLKLLSKLARSLMKKPFVASLRAATTPEEVVGIVDGALGLGPVPDDAARPAAGGADPAAGGTTTGASGSSAATAPGTASPGTVASGTASSAPGTGGGTSAAGAGDAAGETGAAPLAGDPQSPSTGALGADPGTAASAGAVGGAAAASFVANGSPEDRTAGTGGEQRGPRRLVAVTACPTGIAHTYMAADALANTAQEMGVELQVETQGSSGATRLDPQVIAQAEAVIFATDVDVRERTRFAGLPYIASAVKRGIDEPREMIEEALAAAEDPRAPRVTGDGTDTADALTGSEGWGTRIRKAVMTGVSYMIPFVAAGGLLMAIAFMMADPVEVAQQADHILQTATLGNLGDVSLSMYLGAVLFKTGNLAMSLLVPALAGYIAYGLEDRPGIAPGFAAGLVANFMGAGFIGGIVGGLLAGLCAYWLSLPRLPRWLGSLMPVVIIPLLASLFAGGLLFLVVGGPIAAFMTWLTGLLSGMSGASAVALGAVLGLMMCSDLGGPINKVAYSFAVAGLGTATATNSAPQEIMAAVIAAGMVPPLGLALASTVLGRKYFTAAERENGKTSWLLGASFISEGAIPFAAADPLRVIPASMVGGVVTGAMSMAFGVASAAPHGGVFILPVIHGPGAFLLSVVVGTLITGVLVTLLKRVGRAKEHAGEIPGVPQTQQSVGA</sequence>
<name>B2GFQ6_KOCRD</name>
<keyword evidence="6 17" id="KW-0808">Transferase</keyword>
<evidence type="ECO:0000256" key="10">
    <source>
        <dbReference type="ARBA" id="ARBA00022989"/>
    </source>
</evidence>
<evidence type="ECO:0000256" key="5">
    <source>
        <dbReference type="ARBA" id="ARBA00022597"/>
    </source>
</evidence>
<dbReference type="OrthoDB" id="9782569at2"/>
<protein>
    <submittedName>
        <fullName evidence="17">Putative fructose-specific phosphotransferase system enzyme II</fullName>
        <ecNumber evidence="17">2.7.1.191</ecNumber>
    </submittedName>
</protein>
<dbReference type="eggNOG" id="COG1762">
    <property type="taxonomic scope" value="Bacteria"/>
</dbReference>
<dbReference type="KEGG" id="krh:KRH_18470"/>
<proteinExistence type="predicted"/>
<dbReference type="InterPro" id="IPR006327">
    <property type="entry name" value="PTS_IIC_fruc"/>
</dbReference>
<dbReference type="InterPro" id="IPR036095">
    <property type="entry name" value="PTS_EIIB-like_sf"/>
</dbReference>
<evidence type="ECO:0000259" key="14">
    <source>
        <dbReference type="PROSITE" id="PS51094"/>
    </source>
</evidence>
<dbReference type="InterPro" id="IPR003352">
    <property type="entry name" value="PTS_EIIC"/>
</dbReference>
<evidence type="ECO:0000256" key="6">
    <source>
        <dbReference type="ARBA" id="ARBA00022679"/>
    </source>
</evidence>
<feature type="transmembrane region" description="Helical" evidence="13">
    <location>
        <begin position="634"/>
        <end position="656"/>
    </location>
</feature>
<evidence type="ECO:0000256" key="2">
    <source>
        <dbReference type="ARBA" id="ARBA00022448"/>
    </source>
</evidence>
<dbReference type="EMBL" id="AP009152">
    <property type="protein sequence ID" value="BAG30194.1"/>
    <property type="molecule type" value="Genomic_DNA"/>
</dbReference>
<dbReference type="eggNOG" id="COG1299">
    <property type="taxonomic scope" value="Bacteria"/>
</dbReference>
<keyword evidence="7" id="KW-0598">Phosphotransferase system</keyword>
<dbReference type="PANTHER" id="PTHR30505">
    <property type="entry name" value="FRUCTOSE-LIKE PERMEASE"/>
    <property type="match status" value="1"/>
</dbReference>
<keyword evidence="11 13" id="KW-0472">Membrane</keyword>
<evidence type="ECO:0000256" key="11">
    <source>
        <dbReference type="ARBA" id="ARBA00023136"/>
    </source>
</evidence>
<feature type="domain" description="PTS EIIC type-2" evidence="16">
    <location>
        <begin position="407"/>
        <end position="764"/>
    </location>
</feature>
<dbReference type="SUPFAM" id="SSF52794">
    <property type="entry name" value="PTS system IIB component-like"/>
    <property type="match status" value="1"/>
</dbReference>
<feature type="compositionally biased region" description="Low complexity" evidence="12">
    <location>
        <begin position="155"/>
        <end position="202"/>
    </location>
</feature>
<feature type="domain" description="PTS EIIA type-2" evidence="14">
    <location>
        <begin position="3"/>
        <end position="147"/>
    </location>
</feature>